<comment type="caution">
    <text evidence="3">The sequence shown here is derived from an EMBL/GenBank/DDBJ whole genome shotgun (WGS) entry which is preliminary data.</text>
</comment>
<dbReference type="EMBL" id="BARW01001233">
    <property type="protein sequence ID" value="GAI72542.1"/>
    <property type="molecule type" value="Genomic_DNA"/>
</dbReference>
<gene>
    <name evidence="3" type="ORF">S12H4_04126</name>
</gene>
<organism evidence="3">
    <name type="scientific">marine sediment metagenome</name>
    <dbReference type="NCBI Taxonomy" id="412755"/>
    <lineage>
        <taxon>unclassified sequences</taxon>
        <taxon>metagenomes</taxon>
        <taxon>ecological metagenomes</taxon>
    </lineage>
</organism>
<dbReference type="Pfam" id="PF06050">
    <property type="entry name" value="HGD-D"/>
    <property type="match status" value="1"/>
</dbReference>
<dbReference type="Gene3D" id="3.40.50.11890">
    <property type="match status" value="1"/>
</dbReference>
<comment type="similarity">
    <text evidence="1">Belongs to the FldB/FldC dehydratase alpha/beta subunit family.</text>
</comment>
<dbReference type="Gene3D" id="1.20.1270.370">
    <property type="match status" value="1"/>
</dbReference>
<evidence type="ECO:0000256" key="1">
    <source>
        <dbReference type="ARBA" id="ARBA00005806"/>
    </source>
</evidence>
<evidence type="ECO:0000313" key="3">
    <source>
        <dbReference type="EMBL" id="GAI72542.1"/>
    </source>
</evidence>
<reference evidence="3" key="1">
    <citation type="journal article" date="2014" name="Front. Microbiol.">
        <title>High frequency of phylogenetically diverse reductive dehalogenase-homologous genes in deep subseafloor sedimentary metagenomes.</title>
        <authorList>
            <person name="Kawai M."/>
            <person name="Futagami T."/>
            <person name="Toyoda A."/>
            <person name="Takaki Y."/>
            <person name="Nishi S."/>
            <person name="Hori S."/>
            <person name="Arai W."/>
            <person name="Tsubouchi T."/>
            <person name="Morono Y."/>
            <person name="Uchiyama I."/>
            <person name="Ito T."/>
            <person name="Fujiyama A."/>
            <person name="Inagaki F."/>
            <person name="Takami H."/>
        </authorList>
    </citation>
    <scope>NUCLEOTIDE SEQUENCE</scope>
    <source>
        <strain evidence="3">Expedition CK06-06</strain>
    </source>
</reference>
<accession>X1QVG3</accession>
<dbReference type="PANTHER" id="PTHR30548">
    <property type="entry name" value="2-HYDROXYGLUTARYL-COA DEHYDRATASE, D-COMPONENT-RELATED"/>
    <property type="match status" value="1"/>
</dbReference>
<proteinExistence type="inferred from homology"/>
<dbReference type="InterPro" id="IPR010327">
    <property type="entry name" value="FldB/FldC_alpha/beta"/>
</dbReference>
<evidence type="ECO:0000256" key="2">
    <source>
        <dbReference type="SAM" id="Coils"/>
    </source>
</evidence>
<feature type="coiled-coil region" evidence="2">
    <location>
        <begin position="175"/>
        <end position="202"/>
    </location>
</feature>
<dbReference type="AlphaFoldDB" id="X1QVG3"/>
<keyword evidence="2" id="KW-0175">Coiled coil</keyword>
<name>X1QVG3_9ZZZZ</name>
<protein>
    <recommendedName>
        <fullName evidence="4">2-hydroxyacyl-CoA dehydratase</fullName>
    </recommendedName>
</protein>
<sequence length="345" mass="40122">MKKIGIFDSGVDTPEEIILAAGFISHRLFGDPNIEPDKANEHIPPTHCVWTRNLLEQAIKGLDKDIVGIIATHGCDRTNREFDIWLKCINLDFMFFLNSPFKRHKIALRFFIDDMKELIAQLEDSFSVKVSSEKIKEAIKLMNKVRSLLMEISEFRSKMVLKGSEFHALVKEVQQIDKNEAVKLLEAKLEELKTKKPTINKKYKKILLTGSDLDDTEFINYIENLGFQIVIDDLGIGTKYFWNKVDENKEPIEALAKYHLEKPIHSTKFPSYERFDVIKKLAESYKVDGIINVAHKFCEPVLYDHPYLSKKFKELAIPYLFIETEYNRESYKQLATRFEAFGEMI</sequence>
<dbReference type="Gene3D" id="3.40.50.11900">
    <property type="match status" value="1"/>
</dbReference>
<evidence type="ECO:0008006" key="4">
    <source>
        <dbReference type="Google" id="ProtNLM"/>
    </source>
</evidence>
<dbReference type="PANTHER" id="PTHR30548:SF1">
    <property type="entry name" value="DEHYDRATASE SUBUNIT MJ0007-RELATED"/>
    <property type="match status" value="1"/>
</dbReference>